<proteinExistence type="predicted"/>
<feature type="region of interest" description="Disordered" evidence="12">
    <location>
        <begin position="369"/>
        <end position="411"/>
    </location>
</feature>
<dbReference type="EMBL" id="OU896721">
    <property type="protein sequence ID" value="CAG9817322.1"/>
    <property type="molecule type" value="Genomic_DNA"/>
</dbReference>
<dbReference type="GO" id="GO:0051046">
    <property type="term" value="P:regulation of secretion"/>
    <property type="evidence" value="ECO:0007669"/>
    <property type="project" value="TreeGrafter"/>
</dbReference>
<reference evidence="17" key="1">
    <citation type="submission" date="2022-01" db="EMBL/GenBank/DDBJ databases">
        <authorList>
            <person name="King R."/>
        </authorList>
    </citation>
    <scope>NUCLEOTIDE SEQUENCE</scope>
</reference>
<dbReference type="PROSITE" id="PS50055">
    <property type="entry name" value="TYR_PHOSPHATASE_PTP"/>
    <property type="match status" value="1"/>
</dbReference>
<dbReference type="Pfam" id="PF00102">
    <property type="entry name" value="Y_phosphatase"/>
    <property type="match status" value="1"/>
</dbReference>
<dbReference type="InterPro" id="IPR038112">
    <property type="entry name" value="Receptor_IA-2_ectodomain_sf"/>
</dbReference>
<dbReference type="Gene3D" id="3.90.190.10">
    <property type="entry name" value="Protein tyrosine phosphatase superfamily"/>
    <property type="match status" value="1"/>
</dbReference>
<dbReference type="Pfam" id="PF11548">
    <property type="entry name" value="Receptor_IA-2"/>
    <property type="match status" value="1"/>
</dbReference>
<feature type="region of interest" description="Disordered" evidence="12">
    <location>
        <begin position="471"/>
        <end position="497"/>
    </location>
</feature>
<evidence type="ECO:0000256" key="13">
    <source>
        <dbReference type="SAM" id="Phobius"/>
    </source>
</evidence>
<evidence type="ECO:0000259" key="15">
    <source>
        <dbReference type="PROSITE" id="PS50055"/>
    </source>
</evidence>
<dbReference type="PANTHER" id="PTHR46106:SF4">
    <property type="entry name" value="IA-2 PROTEIN TYROSINE PHOSPHATASE, ISOFORM C"/>
    <property type="match status" value="1"/>
</dbReference>
<keyword evidence="4 14" id="KW-0732">Signal</keyword>
<evidence type="ECO:0000256" key="4">
    <source>
        <dbReference type="ARBA" id="ARBA00022729"/>
    </source>
</evidence>
<dbReference type="PRINTS" id="PR00700">
    <property type="entry name" value="PRTYPHPHTASE"/>
</dbReference>
<dbReference type="SMART" id="SM00404">
    <property type="entry name" value="PTPc_motif"/>
    <property type="match status" value="1"/>
</dbReference>
<feature type="domain" description="Tyrosine-protein phosphatase" evidence="15">
    <location>
        <begin position="757"/>
        <end position="1017"/>
    </location>
</feature>
<dbReference type="PROSITE" id="PS00383">
    <property type="entry name" value="TYR_PHOSPHATASE_1"/>
    <property type="match status" value="1"/>
</dbReference>
<evidence type="ECO:0000256" key="3">
    <source>
        <dbReference type="ARBA" id="ARBA00022692"/>
    </source>
</evidence>
<dbReference type="InterPro" id="IPR000387">
    <property type="entry name" value="Tyr_Pase_dom"/>
</dbReference>
<dbReference type="Gene3D" id="3.30.70.2470">
    <property type="entry name" value="Protein-tyrosine phosphatase receptor IA-2 ectodomain"/>
    <property type="match status" value="1"/>
</dbReference>
<feature type="transmembrane region" description="Helical" evidence="13">
    <location>
        <begin position="636"/>
        <end position="661"/>
    </location>
</feature>
<evidence type="ECO:0000256" key="6">
    <source>
        <dbReference type="ARBA" id="ARBA00023018"/>
    </source>
</evidence>
<dbReference type="FunFam" id="3.90.190.10:FF:000017">
    <property type="entry name" value="receptor-type tyrosine-protein phosphatase-like N isoform X2"/>
    <property type="match status" value="1"/>
</dbReference>
<dbReference type="GO" id="GO:0048666">
    <property type="term" value="P:neuron development"/>
    <property type="evidence" value="ECO:0007669"/>
    <property type="project" value="UniProtKB-ARBA"/>
</dbReference>
<comment type="subcellular location">
    <subcellularLocation>
        <location evidence="1">Cytoplasmic vesicle</location>
        <location evidence="1">Secretory vesicle membrane</location>
        <topology evidence="1">Single-pass type I membrane protein</topology>
    </subcellularLocation>
    <subcellularLocation>
        <location evidence="11">Synapse</location>
    </subcellularLocation>
</comment>
<evidence type="ECO:0000256" key="5">
    <source>
        <dbReference type="ARBA" id="ARBA00022989"/>
    </source>
</evidence>
<evidence type="ECO:0008006" key="19">
    <source>
        <dbReference type="Google" id="ProtNLM"/>
    </source>
</evidence>
<evidence type="ECO:0000256" key="10">
    <source>
        <dbReference type="ARBA" id="ARBA00023329"/>
    </source>
</evidence>
<feature type="signal peptide" evidence="14">
    <location>
        <begin position="1"/>
        <end position="25"/>
    </location>
</feature>
<evidence type="ECO:0000256" key="12">
    <source>
        <dbReference type="SAM" id="MobiDB-lite"/>
    </source>
</evidence>
<dbReference type="InterPro" id="IPR016130">
    <property type="entry name" value="Tyr_Pase_AS"/>
</dbReference>
<organism evidence="17 18">
    <name type="scientific">Phaedon cochleariae</name>
    <name type="common">Mustard beetle</name>
    <dbReference type="NCBI Taxonomy" id="80249"/>
    <lineage>
        <taxon>Eukaryota</taxon>
        <taxon>Metazoa</taxon>
        <taxon>Ecdysozoa</taxon>
        <taxon>Arthropoda</taxon>
        <taxon>Hexapoda</taxon>
        <taxon>Insecta</taxon>
        <taxon>Pterygota</taxon>
        <taxon>Neoptera</taxon>
        <taxon>Endopterygota</taxon>
        <taxon>Coleoptera</taxon>
        <taxon>Polyphaga</taxon>
        <taxon>Cucujiformia</taxon>
        <taxon>Chrysomeloidea</taxon>
        <taxon>Chrysomelidae</taxon>
        <taxon>Chrysomelinae</taxon>
        <taxon>Chrysomelini</taxon>
        <taxon>Phaedon</taxon>
    </lineage>
</organism>
<dbReference type="OrthoDB" id="9880441at2759"/>
<dbReference type="InterPro" id="IPR000242">
    <property type="entry name" value="PTP_cat"/>
</dbReference>
<keyword evidence="3 13" id="KW-0812">Transmembrane</keyword>
<feature type="compositionally biased region" description="Low complexity" evidence="12">
    <location>
        <begin position="715"/>
        <end position="729"/>
    </location>
</feature>
<dbReference type="InterPro" id="IPR021613">
    <property type="entry name" value="Receptor_IA-2_dom"/>
</dbReference>
<evidence type="ECO:0000256" key="8">
    <source>
        <dbReference type="ARBA" id="ARBA00023170"/>
    </source>
</evidence>
<keyword evidence="5 13" id="KW-1133">Transmembrane helix</keyword>
<dbReference type="GO" id="GO:0004725">
    <property type="term" value="F:protein tyrosine phosphatase activity"/>
    <property type="evidence" value="ECO:0007669"/>
    <property type="project" value="InterPro"/>
</dbReference>
<evidence type="ECO:0000256" key="1">
    <source>
        <dbReference type="ARBA" id="ARBA00004212"/>
    </source>
</evidence>
<keyword evidence="9" id="KW-0325">Glycoprotein</keyword>
<feature type="domain" description="Tyrosine specific protein phosphatases" evidence="16">
    <location>
        <begin position="936"/>
        <end position="1008"/>
    </location>
</feature>
<dbReference type="InterPro" id="IPR033522">
    <property type="entry name" value="IA-2/IA-2_beta"/>
</dbReference>
<dbReference type="SUPFAM" id="SSF52799">
    <property type="entry name" value="(Phosphotyrosine protein) phosphatases II"/>
    <property type="match status" value="1"/>
</dbReference>
<name>A0A9N9SCG8_PHACE</name>
<feature type="chain" id="PRO_5040198588" description="Receptor-type tyrosine-protein phosphatase N2" evidence="14">
    <location>
        <begin position="26"/>
        <end position="1039"/>
    </location>
</feature>
<dbReference type="PROSITE" id="PS50056">
    <property type="entry name" value="TYR_PHOSPHATASE_2"/>
    <property type="match status" value="1"/>
</dbReference>
<feature type="region of interest" description="Disordered" evidence="12">
    <location>
        <begin position="695"/>
        <end position="731"/>
    </location>
</feature>
<dbReference type="GO" id="GO:0030658">
    <property type="term" value="C:transport vesicle membrane"/>
    <property type="evidence" value="ECO:0007669"/>
    <property type="project" value="UniProtKB-SubCell"/>
</dbReference>
<feature type="compositionally biased region" description="Basic and acidic residues" evidence="12">
    <location>
        <begin position="375"/>
        <end position="396"/>
    </location>
</feature>
<accession>A0A9N9SCG8</accession>
<evidence type="ECO:0000256" key="14">
    <source>
        <dbReference type="SAM" id="SignalP"/>
    </source>
</evidence>
<protein>
    <recommendedName>
        <fullName evidence="19">Receptor-type tyrosine-protein phosphatase N2</fullName>
    </recommendedName>
</protein>
<dbReference type="GO" id="GO:0009653">
    <property type="term" value="P:anatomical structure morphogenesis"/>
    <property type="evidence" value="ECO:0007669"/>
    <property type="project" value="UniProtKB-ARBA"/>
</dbReference>
<evidence type="ECO:0000256" key="9">
    <source>
        <dbReference type="ARBA" id="ARBA00023180"/>
    </source>
</evidence>
<gene>
    <name evidence="17" type="ORF">PHAECO_LOCUS5058</name>
</gene>
<evidence type="ECO:0000256" key="2">
    <source>
        <dbReference type="ARBA" id="ARBA00022553"/>
    </source>
</evidence>
<evidence type="ECO:0000256" key="7">
    <source>
        <dbReference type="ARBA" id="ARBA00023136"/>
    </source>
</evidence>
<dbReference type="InterPro" id="IPR003595">
    <property type="entry name" value="Tyr_Pase_cat"/>
</dbReference>
<dbReference type="PANTHER" id="PTHR46106">
    <property type="entry name" value="IA-2 PROTEIN TYROSINE PHOSPHATASE, ISOFORM C"/>
    <property type="match status" value="1"/>
</dbReference>
<sequence length="1039" mass="119006">MLWPGVSLRIAVLFLAATIPPGIKAEGNVGCLFGEKLCLDQEWCYDDMAFGRCLRPMGDVDEDDLYRFDLERQSLHELSAELRRLFALGYRWSHGYTQCRLQTMLYAVKNDITFEPDSCFHLSDNDLEGALRAIEGQVDLDPQEVAIIKYTPSVDDPHASYADEVYFPPLRNRPQEEVRERILPSNAIDLDIQDPYADYAVLKRSWIPQMRRRSLPNTFPDPPSIDFRRRDARDDLEFLQNDFPSGNSNRNPPVSNQFTYDDITEMYPLIKFLNELRLTPKELHDLLQPENAEQLEGLVERFDNDLSTYTDNQEDMRNQLDLEKETRRLVDDTFNLNYNTPDSFREGWESKDTMRDAYYLPESRMYYEENDEENSEHGSGHPEVADTNFRERKTEDVGEDPSEKQLLLGRKFNDRELEDDRKVRPGVYSEGGVVWTAPIEDNRQEVESEMMFRNSLDTLLKKYNLGFKRPERLDVKKPGPPFDSQITETPQEAEDYKHRSAKSAAIPSMMKKGPPGAHPYPEYELRGENNLNYVYVGYENGLEAWKQGDRIVGNISSLLHLEPSAFVDGRTNPYSLYFKVRPNSRGLNASEVAKKIELLKDRIKEITGVKITSVGVGDRENEQQVLFKHLTDDSQYYIAIYSICGVLAAIMVASVLLFFIVRHIKSREKLQGIARPDTEASKDYQDLCRARMATKTQPAAGDHGKIASLSKESEQSPSSRSSTSSWSEEPALHNMDISTGHMVLTYMEDHLKNKDRLEQEWVALCAYVAEPCDTTIAHRKENKDKNRYHDVVPYDHSRVLLNSLTNANGSDYVNASSITDHDPRNPAYIATHGSLPHTVADFWQLIWEQGAVVIVMLTRLTEGGSAMCHRYWPEEGSELYHIYEVHLVSEHIWCDDYLVRSFYLKNMKTGETRTVTQFHFLSWPESGVPSSTKALLEFRRKVNKSYRGRSCPIVVHCSDGAGRTGTYCLIDMVLSRMAKGAKEIDIAATLEHLRDQRPKMVATKQQFEFVLTAVAEEVHAILKALPPQASPVVGQEKEK</sequence>
<evidence type="ECO:0000256" key="11">
    <source>
        <dbReference type="ARBA" id="ARBA00034103"/>
    </source>
</evidence>
<dbReference type="SMART" id="SM00194">
    <property type="entry name" value="PTPc"/>
    <property type="match status" value="1"/>
</dbReference>
<keyword evidence="7 13" id="KW-0472">Membrane</keyword>
<evidence type="ECO:0000313" key="17">
    <source>
        <dbReference type="EMBL" id="CAG9817322.1"/>
    </source>
</evidence>
<reference evidence="17" key="2">
    <citation type="submission" date="2022-10" db="EMBL/GenBank/DDBJ databases">
        <authorList>
            <consortium name="ENA_rothamsted_submissions"/>
            <consortium name="culmorum"/>
            <person name="King R."/>
        </authorList>
    </citation>
    <scope>NUCLEOTIDE SEQUENCE</scope>
</reference>
<keyword evidence="6" id="KW-0770">Synapse</keyword>
<evidence type="ECO:0000259" key="16">
    <source>
        <dbReference type="PROSITE" id="PS50056"/>
    </source>
</evidence>
<keyword evidence="10" id="KW-0968">Cytoplasmic vesicle</keyword>
<evidence type="ECO:0000313" key="18">
    <source>
        <dbReference type="Proteomes" id="UP001153737"/>
    </source>
</evidence>
<dbReference type="Proteomes" id="UP001153737">
    <property type="component" value="Chromosome 15"/>
</dbReference>
<dbReference type="GO" id="GO:0030141">
    <property type="term" value="C:secretory granule"/>
    <property type="evidence" value="ECO:0007669"/>
    <property type="project" value="InterPro"/>
</dbReference>
<dbReference type="AlphaFoldDB" id="A0A9N9SCG8"/>
<keyword evidence="18" id="KW-1185">Reference proteome</keyword>
<keyword evidence="8" id="KW-0675">Receptor</keyword>
<dbReference type="InterPro" id="IPR029021">
    <property type="entry name" value="Prot-tyrosine_phosphatase-like"/>
</dbReference>
<keyword evidence="2" id="KW-0597">Phosphoprotein</keyword>
<dbReference type="GO" id="GO:0045202">
    <property type="term" value="C:synapse"/>
    <property type="evidence" value="ECO:0007669"/>
    <property type="project" value="UniProtKB-SubCell"/>
</dbReference>